<dbReference type="NCBIfam" id="TIGR03618">
    <property type="entry name" value="Rv1155_F420"/>
    <property type="match status" value="1"/>
</dbReference>
<dbReference type="SUPFAM" id="SSF50475">
    <property type="entry name" value="FMN-binding split barrel"/>
    <property type="match status" value="1"/>
</dbReference>
<dbReference type="GO" id="GO:0016627">
    <property type="term" value="F:oxidoreductase activity, acting on the CH-CH group of donors"/>
    <property type="evidence" value="ECO:0007669"/>
    <property type="project" value="TreeGrafter"/>
</dbReference>
<dbReference type="EMBL" id="BONU01000050">
    <property type="protein sequence ID" value="GIG76287.1"/>
    <property type="molecule type" value="Genomic_DNA"/>
</dbReference>
<gene>
    <name evidence="3" type="ORF">Pfl04_46910</name>
</gene>
<dbReference type="PANTHER" id="PTHR35176">
    <property type="entry name" value="HEME OXYGENASE HI_0854-RELATED"/>
    <property type="match status" value="1"/>
</dbReference>
<dbReference type="Pfam" id="PF01243">
    <property type="entry name" value="PNPOx_N"/>
    <property type="match status" value="1"/>
</dbReference>
<reference evidence="3" key="1">
    <citation type="submission" date="2021-01" db="EMBL/GenBank/DDBJ databases">
        <title>Whole genome shotgun sequence of Planosporangium flavigriseum NBRC 105377.</title>
        <authorList>
            <person name="Komaki H."/>
            <person name="Tamura T."/>
        </authorList>
    </citation>
    <scope>NUCLEOTIDE SEQUENCE</scope>
    <source>
        <strain evidence="3">NBRC 105377</strain>
    </source>
</reference>
<dbReference type="GO" id="GO:0005829">
    <property type="term" value="C:cytosol"/>
    <property type="evidence" value="ECO:0007669"/>
    <property type="project" value="TreeGrafter"/>
</dbReference>
<dbReference type="GO" id="GO:0070967">
    <property type="term" value="F:coenzyme F420 binding"/>
    <property type="evidence" value="ECO:0007669"/>
    <property type="project" value="TreeGrafter"/>
</dbReference>
<accession>A0A8J3LP52</accession>
<dbReference type="InterPro" id="IPR052019">
    <property type="entry name" value="F420H2_bilvrd_red/Heme_oxyg"/>
</dbReference>
<keyword evidence="1" id="KW-0560">Oxidoreductase</keyword>
<dbReference type="InterPro" id="IPR019920">
    <property type="entry name" value="F420-binding_dom_put"/>
</dbReference>
<organism evidence="3 4">
    <name type="scientific">Planosporangium flavigriseum</name>
    <dbReference type="NCBI Taxonomy" id="373681"/>
    <lineage>
        <taxon>Bacteria</taxon>
        <taxon>Bacillati</taxon>
        <taxon>Actinomycetota</taxon>
        <taxon>Actinomycetes</taxon>
        <taxon>Micromonosporales</taxon>
        <taxon>Micromonosporaceae</taxon>
        <taxon>Planosporangium</taxon>
    </lineage>
</organism>
<dbReference type="InterPro" id="IPR012349">
    <property type="entry name" value="Split_barrel_FMN-bd"/>
</dbReference>
<dbReference type="RefSeq" id="WP_168078937.1">
    <property type="nucleotide sequence ID" value="NZ_BAAAQJ010000009.1"/>
</dbReference>
<name>A0A8J3LP52_9ACTN</name>
<proteinExistence type="predicted"/>
<evidence type="ECO:0000256" key="1">
    <source>
        <dbReference type="ARBA" id="ARBA00023002"/>
    </source>
</evidence>
<protein>
    <submittedName>
        <fullName evidence="3">PPOX class F420-dependent enzyme</fullName>
    </submittedName>
</protein>
<feature type="domain" description="Pyridoxamine 5'-phosphate oxidase N-terminal" evidence="2">
    <location>
        <begin position="12"/>
        <end position="103"/>
    </location>
</feature>
<dbReference type="Gene3D" id="2.30.110.10">
    <property type="entry name" value="Electron Transport, Fmn-binding Protein, Chain A"/>
    <property type="match status" value="1"/>
</dbReference>
<dbReference type="PANTHER" id="PTHR35176:SF1">
    <property type="entry name" value="F420H(2)-DEPENDENT BILIVERDIN REDUCTASE"/>
    <property type="match status" value="1"/>
</dbReference>
<dbReference type="Proteomes" id="UP000653674">
    <property type="component" value="Unassembled WGS sequence"/>
</dbReference>
<evidence type="ECO:0000313" key="4">
    <source>
        <dbReference type="Proteomes" id="UP000653674"/>
    </source>
</evidence>
<keyword evidence="4" id="KW-1185">Reference proteome</keyword>
<sequence length="139" mass="15320">MTRFEAIGFLAEGTRTGKLATASPSAEPHVAPIWFVLVEQALVFTTGRDSIKGRHLRANPRAALTVDEEQFPYSFVLVRGPVEVVERPADMVAWTTRIAERYVPAGKAHEYGELNAQGDQLLCHLHMEHLTGVRDIAAA</sequence>
<dbReference type="AlphaFoldDB" id="A0A8J3LP52"/>
<dbReference type="InterPro" id="IPR011576">
    <property type="entry name" value="Pyridox_Oxase_N"/>
</dbReference>
<evidence type="ECO:0000313" key="3">
    <source>
        <dbReference type="EMBL" id="GIG76287.1"/>
    </source>
</evidence>
<evidence type="ECO:0000259" key="2">
    <source>
        <dbReference type="Pfam" id="PF01243"/>
    </source>
</evidence>
<comment type="caution">
    <text evidence="3">The sequence shown here is derived from an EMBL/GenBank/DDBJ whole genome shotgun (WGS) entry which is preliminary data.</text>
</comment>